<keyword evidence="3" id="KW-0813">Transport</keyword>
<feature type="domain" description="Major facilitator superfamily (MFS) profile" evidence="9">
    <location>
        <begin position="12"/>
        <end position="504"/>
    </location>
</feature>
<feature type="transmembrane region" description="Helical" evidence="8">
    <location>
        <begin position="404"/>
        <end position="422"/>
    </location>
</feature>
<dbReference type="NCBIfam" id="TIGR00711">
    <property type="entry name" value="efflux_EmrB"/>
    <property type="match status" value="1"/>
</dbReference>
<dbReference type="SUPFAM" id="SSF103473">
    <property type="entry name" value="MFS general substrate transporter"/>
    <property type="match status" value="1"/>
</dbReference>
<dbReference type="InterPro" id="IPR020846">
    <property type="entry name" value="MFS_dom"/>
</dbReference>
<keyword evidence="7 8" id="KW-0472">Membrane</keyword>
<evidence type="ECO:0000259" key="9">
    <source>
        <dbReference type="PROSITE" id="PS50850"/>
    </source>
</evidence>
<dbReference type="EMBL" id="VNHY01000002">
    <property type="protein sequence ID" value="TYP93786.1"/>
    <property type="molecule type" value="Genomic_DNA"/>
</dbReference>
<dbReference type="OrthoDB" id="783189at2"/>
<dbReference type="InterPro" id="IPR036259">
    <property type="entry name" value="MFS_trans_sf"/>
</dbReference>
<comment type="subcellular location">
    <subcellularLocation>
        <location evidence="1">Cell membrane</location>
        <topology evidence="1">Multi-pass membrane protein</topology>
    </subcellularLocation>
</comment>
<keyword evidence="4" id="KW-1003">Cell membrane</keyword>
<keyword evidence="11" id="KW-1185">Reference proteome</keyword>
<dbReference type="Proteomes" id="UP000324595">
    <property type="component" value="Unassembled WGS sequence"/>
</dbReference>
<dbReference type="Gene3D" id="1.20.1250.20">
    <property type="entry name" value="MFS general substrate transporter like domains"/>
    <property type="match status" value="1"/>
</dbReference>
<dbReference type="GO" id="GO:0005886">
    <property type="term" value="C:plasma membrane"/>
    <property type="evidence" value="ECO:0007669"/>
    <property type="project" value="UniProtKB-SubCell"/>
</dbReference>
<dbReference type="Pfam" id="PF07690">
    <property type="entry name" value="MFS_1"/>
    <property type="match status" value="1"/>
</dbReference>
<dbReference type="Gene3D" id="1.20.1720.10">
    <property type="entry name" value="Multidrug resistance protein D"/>
    <property type="match status" value="1"/>
</dbReference>
<feature type="transmembrane region" description="Helical" evidence="8">
    <location>
        <begin position="224"/>
        <end position="246"/>
    </location>
</feature>
<dbReference type="GO" id="GO:0022857">
    <property type="term" value="F:transmembrane transporter activity"/>
    <property type="evidence" value="ECO:0007669"/>
    <property type="project" value="InterPro"/>
</dbReference>
<feature type="transmembrane region" description="Helical" evidence="8">
    <location>
        <begin position="299"/>
        <end position="319"/>
    </location>
</feature>
<dbReference type="CDD" id="cd17321">
    <property type="entry name" value="MFS_MMR_MDR_like"/>
    <property type="match status" value="1"/>
</dbReference>
<feature type="transmembrane region" description="Helical" evidence="8">
    <location>
        <begin position="78"/>
        <end position="97"/>
    </location>
</feature>
<dbReference type="PANTHER" id="PTHR42718:SF9">
    <property type="entry name" value="MAJOR FACILITATOR SUPERFAMILY MULTIDRUG TRANSPORTER MFSC"/>
    <property type="match status" value="1"/>
</dbReference>
<comment type="caution">
    <text evidence="10">The sequence shown here is derived from an EMBL/GenBank/DDBJ whole genome shotgun (WGS) entry which is preliminary data.</text>
</comment>
<proteinExistence type="inferred from homology"/>
<evidence type="ECO:0000313" key="11">
    <source>
        <dbReference type="Proteomes" id="UP000324595"/>
    </source>
</evidence>
<feature type="transmembrane region" description="Helical" evidence="8">
    <location>
        <begin position="198"/>
        <end position="218"/>
    </location>
</feature>
<evidence type="ECO:0000313" key="10">
    <source>
        <dbReference type="EMBL" id="TYP93786.1"/>
    </source>
</evidence>
<sequence length="516" mass="54648">MTNLSNSQKKWALAATIIASSMGFVNGSVVNVALPAIQVALDATVADMQWVISAYAFILGTLILTGGSAGDYYGRKRMFGLGIVIFLFSTVWCGLAPNVQQLIFGRGGQAVGGAFMIPGSLAIITDIYEEGQRGKAIGTWSAATALSTAAGPLLGGLLVDYLSWRFIFFISVPMALSALAILYWRIPKGDTTQKSDTPDFSGALLATVGIGMICYGLINGSERGITDIVVLINILGGLMVMGGFIWNEKRVKNPMVPLSLFSSTTFTGANLVTLFLYFALGGVFFLMPFNLIHAQGYSATAAGAAFIPFPLLVGGLSRWSGGLIVRYGARPLLIVGPALTSIGFLLLGYYGVESSYWTNFLPGFTFMGLGIAISFAPLQTTVMSSVEQSVAGTASGVNKAISRLSGMLAVALLGALAIHIFGNDILEWMQQNNVSAEIQQQMLSEKASLAKAKIPGQASGQVKEGLKVSIKQSFLHSYQVVMYLSSGLVLLGSICSALMVSYHPDSDEVENQRPAP</sequence>
<organism evidence="10 11">
    <name type="scientific">Fodinibius salinus</name>
    <dbReference type="NCBI Taxonomy" id="860790"/>
    <lineage>
        <taxon>Bacteria</taxon>
        <taxon>Pseudomonadati</taxon>
        <taxon>Balneolota</taxon>
        <taxon>Balneolia</taxon>
        <taxon>Balneolales</taxon>
        <taxon>Balneolaceae</taxon>
        <taxon>Fodinibius</taxon>
    </lineage>
</organism>
<evidence type="ECO:0000256" key="5">
    <source>
        <dbReference type="ARBA" id="ARBA00022692"/>
    </source>
</evidence>
<comment type="similarity">
    <text evidence="2">Belongs to the major facilitator superfamily. EmrB family.</text>
</comment>
<evidence type="ECO:0000256" key="7">
    <source>
        <dbReference type="ARBA" id="ARBA00023136"/>
    </source>
</evidence>
<accession>A0A5D3YLK4</accession>
<evidence type="ECO:0000256" key="8">
    <source>
        <dbReference type="SAM" id="Phobius"/>
    </source>
</evidence>
<feature type="transmembrane region" description="Helical" evidence="8">
    <location>
        <begin position="331"/>
        <end position="352"/>
    </location>
</feature>
<feature type="transmembrane region" description="Helical" evidence="8">
    <location>
        <begin position="136"/>
        <end position="158"/>
    </location>
</feature>
<keyword evidence="6 8" id="KW-1133">Transmembrane helix</keyword>
<evidence type="ECO:0000256" key="6">
    <source>
        <dbReference type="ARBA" id="ARBA00022989"/>
    </source>
</evidence>
<evidence type="ECO:0000256" key="1">
    <source>
        <dbReference type="ARBA" id="ARBA00004651"/>
    </source>
</evidence>
<name>A0A5D3YLK4_9BACT</name>
<feature type="transmembrane region" description="Helical" evidence="8">
    <location>
        <begin position="364"/>
        <end position="383"/>
    </location>
</feature>
<feature type="transmembrane region" description="Helical" evidence="8">
    <location>
        <begin position="12"/>
        <end position="36"/>
    </location>
</feature>
<feature type="transmembrane region" description="Helical" evidence="8">
    <location>
        <begin position="103"/>
        <end position="124"/>
    </location>
</feature>
<feature type="transmembrane region" description="Helical" evidence="8">
    <location>
        <begin position="480"/>
        <end position="502"/>
    </location>
</feature>
<dbReference type="InterPro" id="IPR004638">
    <property type="entry name" value="EmrB-like"/>
</dbReference>
<dbReference type="PROSITE" id="PS50850">
    <property type="entry name" value="MFS"/>
    <property type="match status" value="1"/>
</dbReference>
<evidence type="ECO:0000256" key="2">
    <source>
        <dbReference type="ARBA" id="ARBA00008537"/>
    </source>
</evidence>
<keyword evidence="5 8" id="KW-0812">Transmembrane</keyword>
<gene>
    <name evidence="10" type="ORF">LX73_1497</name>
</gene>
<feature type="transmembrane region" description="Helical" evidence="8">
    <location>
        <begin position="258"/>
        <end position="287"/>
    </location>
</feature>
<feature type="transmembrane region" description="Helical" evidence="8">
    <location>
        <begin position="164"/>
        <end position="186"/>
    </location>
</feature>
<dbReference type="InterPro" id="IPR011701">
    <property type="entry name" value="MFS"/>
</dbReference>
<protein>
    <submittedName>
        <fullName evidence="10">Drug resistance transporter, EmrB/QacA subfamily</fullName>
    </submittedName>
</protein>
<evidence type="ECO:0000256" key="3">
    <source>
        <dbReference type="ARBA" id="ARBA00022448"/>
    </source>
</evidence>
<dbReference type="AlphaFoldDB" id="A0A5D3YLK4"/>
<dbReference type="PANTHER" id="PTHR42718">
    <property type="entry name" value="MAJOR FACILITATOR SUPERFAMILY MULTIDRUG TRANSPORTER MFSC"/>
    <property type="match status" value="1"/>
</dbReference>
<feature type="transmembrane region" description="Helical" evidence="8">
    <location>
        <begin position="48"/>
        <end position="66"/>
    </location>
</feature>
<reference evidence="10 11" key="1">
    <citation type="submission" date="2019-07" db="EMBL/GenBank/DDBJ databases">
        <title>Genomic Encyclopedia of Archaeal and Bacterial Type Strains, Phase II (KMG-II): from individual species to whole genera.</title>
        <authorList>
            <person name="Goeker M."/>
        </authorList>
    </citation>
    <scope>NUCLEOTIDE SEQUENCE [LARGE SCALE GENOMIC DNA]</scope>
    <source>
        <strain evidence="10 11">DSM 21935</strain>
    </source>
</reference>
<evidence type="ECO:0000256" key="4">
    <source>
        <dbReference type="ARBA" id="ARBA00022475"/>
    </source>
</evidence>